<dbReference type="RefSeq" id="WP_004028477.1">
    <property type="nucleotide sequence ID" value="NZ_AGBZ02000004.1"/>
</dbReference>
<dbReference type="Proteomes" id="UP000004057">
    <property type="component" value="Unassembled WGS sequence"/>
</dbReference>
<accession>A0AAI9T2M7</accession>
<dbReference type="Gene3D" id="3.40.50.450">
    <property type="match status" value="1"/>
</dbReference>
<dbReference type="GO" id="GO:0009294">
    <property type="term" value="P:DNA-mediated transformation"/>
    <property type="evidence" value="ECO:0007669"/>
    <property type="project" value="InterPro"/>
</dbReference>
<dbReference type="InterPro" id="IPR003488">
    <property type="entry name" value="DprA"/>
</dbReference>
<evidence type="ECO:0000313" key="3">
    <source>
        <dbReference type="EMBL" id="KAI92361.1"/>
    </source>
</evidence>
<gene>
    <name evidence="3" type="ORF">SPM_005175</name>
</gene>
<comment type="caution">
    <text evidence="3">The sequence shown here is derived from an EMBL/GenBank/DDBJ whole genome shotgun (WGS) entry which is preliminary data.</text>
</comment>
<organism evidence="3 4">
    <name type="scientific">Spiroplasma melliferum KC3</name>
    <dbReference type="NCBI Taxonomy" id="570509"/>
    <lineage>
        <taxon>Bacteria</taxon>
        <taxon>Bacillati</taxon>
        <taxon>Mycoplasmatota</taxon>
        <taxon>Mollicutes</taxon>
        <taxon>Entomoplasmatales</taxon>
        <taxon>Spiroplasmataceae</taxon>
        <taxon>Spiroplasma</taxon>
    </lineage>
</organism>
<dbReference type="Pfam" id="PF02481">
    <property type="entry name" value="DNA_processg_A"/>
    <property type="match status" value="1"/>
</dbReference>
<dbReference type="EMBL" id="AGBZ02000004">
    <property type="protein sequence ID" value="KAI92361.1"/>
    <property type="molecule type" value="Genomic_DNA"/>
</dbReference>
<dbReference type="InterPro" id="IPR057666">
    <property type="entry name" value="DrpA_SLOG"/>
</dbReference>
<proteinExistence type="inferred from homology"/>
<evidence type="ECO:0000256" key="1">
    <source>
        <dbReference type="ARBA" id="ARBA00006525"/>
    </source>
</evidence>
<feature type="domain" description="Smf/DprA SLOG" evidence="2">
    <location>
        <begin position="45"/>
        <end position="243"/>
    </location>
</feature>
<comment type="similarity">
    <text evidence="1">Belongs to the DprA/Smf family.</text>
</comment>
<sequence length="245" mass="27803">MRQVLLFFALKYDGDWLKIYQALETKEKIAYEDLIDIETKITCHYVTIIDSEYPKSLCNIYRPPFVLFYVGNLAVLNDQRHKLAICGTTVPNKRGLVTAKMLTKKILKRKITLIVTSEAGINECVVKNLGNGSSILILKNLNDYKQITKQYPNTKFQIIISEAYQNSVNKSQYELYRIMSGLMDGVVIVQSTLDDETHRIVTLAKHDGKEVFCFPAQITVANKNNGFIKNGAQLVENVDDICGKL</sequence>
<dbReference type="PANTHER" id="PTHR43022:SF1">
    <property type="entry name" value="PROTEIN SMF"/>
    <property type="match status" value="1"/>
</dbReference>
<dbReference type="AlphaFoldDB" id="A0AAI9T2M7"/>
<name>A0AAI9T2M7_SPIME</name>
<reference evidence="3 4" key="1">
    <citation type="journal article" date="2012" name="J. Proteome Res.">
        <title>Application of Spiroplasma melliferum proteogenomic profiling for the discovery of virulence factors and pathogenicity mechanisms in host-associated spiroplasmas.</title>
        <authorList>
            <person name="Alexeev D."/>
            <person name="Kostrjukova E."/>
            <person name="Aliper A."/>
            <person name="Popenko A."/>
            <person name="Bazaleev N."/>
            <person name="Tyakht A."/>
            <person name="Selezneva O."/>
            <person name="Akopian T."/>
            <person name="Prichodko E."/>
            <person name="Kondratov I."/>
            <person name="Chukin M."/>
            <person name="Demina I."/>
            <person name="Galyamina M."/>
            <person name="Kamashev D."/>
            <person name="Vanyushkina A."/>
            <person name="Ladygina V."/>
            <person name="Levitskii S."/>
            <person name="Lazarev V."/>
            <person name="Govorun V."/>
        </authorList>
    </citation>
    <scope>NUCLEOTIDE SEQUENCE [LARGE SCALE GENOMIC DNA]</scope>
    <source>
        <strain evidence="3 4">KC3</strain>
    </source>
</reference>
<evidence type="ECO:0000259" key="2">
    <source>
        <dbReference type="Pfam" id="PF02481"/>
    </source>
</evidence>
<protein>
    <recommendedName>
        <fullName evidence="2">Smf/DprA SLOG domain-containing protein</fullName>
    </recommendedName>
</protein>
<evidence type="ECO:0000313" key="4">
    <source>
        <dbReference type="Proteomes" id="UP000004057"/>
    </source>
</evidence>
<dbReference type="PANTHER" id="PTHR43022">
    <property type="entry name" value="PROTEIN SMF"/>
    <property type="match status" value="1"/>
</dbReference>